<dbReference type="InterPro" id="IPR004170">
    <property type="entry name" value="WWE_dom"/>
</dbReference>
<organism evidence="8 9">
    <name type="scientific">Ziziphus jujuba var. spinosa</name>
    <dbReference type="NCBI Taxonomy" id="714518"/>
    <lineage>
        <taxon>Eukaryota</taxon>
        <taxon>Viridiplantae</taxon>
        <taxon>Streptophyta</taxon>
        <taxon>Embryophyta</taxon>
        <taxon>Tracheophyta</taxon>
        <taxon>Spermatophyta</taxon>
        <taxon>Magnoliopsida</taxon>
        <taxon>eudicotyledons</taxon>
        <taxon>Gunneridae</taxon>
        <taxon>Pentapetalae</taxon>
        <taxon>rosids</taxon>
        <taxon>fabids</taxon>
        <taxon>Rosales</taxon>
        <taxon>Rhamnaceae</taxon>
        <taxon>Paliureae</taxon>
        <taxon>Ziziphus</taxon>
    </lineage>
</organism>
<evidence type="ECO:0000256" key="1">
    <source>
        <dbReference type="ARBA" id="ARBA00004123"/>
    </source>
</evidence>
<protein>
    <recommendedName>
        <fullName evidence="10">Poly [ADP-ribose] polymerase</fullName>
    </recommendedName>
</protein>
<comment type="caution">
    <text evidence="8">The sequence shown here is derived from an EMBL/GenBank/DDBJ whole genome shotgun (WGS) entry which is preliminary data.</text>
</comment>
<dbReference type="GO" id="GO:0003950">
    <property type="term" value="F:NAD+ poly-ADP-ribosyltransferase activity"/>
    <property type="evidence" value="ECO:0007669"/>
    <property type="project" value="InterPro"/>
</dbReference>
<dbReference type="Pfam" id="PF23467">
    <property type="entry name" value="WWE_5"/>
    <property type="match status" value="1"/>
</dbReference>
<reference evidence="8" key="1">
    <citation type="journal article" date="2021" name="Front. Plant Sci.">
        <title>Chromosome-Scale Genome Assembly for Chinese Sour Jujube and Insights Into Its Genome Evolution and Domestication Signature.</title>
        <authorList>
            <person name="Shen L.-Y."/>
            <person name="Luo H."/>
            <person name="Wang X.-L."/>
            <person name="Wang X.-M."/>
            <person name="Qiu X.-J."/>
            <person name="Liu H."/>
            <person name="Zhou S.-S."/>
            <person name="Jia K.-H."/>
            <person name="Nie S."/>
            <person name="Bao Y.-T."/>
            <person name="Zhang R.-G."/>
            <person name="Yun Q.-Z."/>
            <person name="Chai Y.-H."/>
            <person name="Lu J.-Y."/>
            <person name="Li Y."/>
            <person name="Zhao S.-W."/>
            <person name="Mao J.-F."/>
            <person name="Jia S.-G."/>
            <person name="Mao Y.-M."/>
        </authorList>
    </citation>
    <scope>NUCLEOTIDE SEQUENCE</scope>
    <source>
        <strain evidence="8">AT0</strain>
        <tissue evidence="8">Leaf</tissue>
    </source>
</reference>
<feature type="domain" description="PARP catalytic" evidence="6">
    <location>
        <begin position="253"/>
        <end position="467"/>
    </location>
</feature>
<feature type="domain" description="RST" evidence="7">
    <location>
        <begin position="552"/>
        <end position="623"/>
    </location>
</feature>
<evidence type="ECO:0000313" key="9">
    <source>
        <dbReference type="Proteomes" id="UP000813462"/>
    </source>
</evidence>
<evidence type="ECO:0000259" key="6">
    <source>
        <dbReference type="PROSITE" id="PS51059"/>
    </source>
</evidence>
<keyword evidence="2" id="KW-0217">Developmental protein</keyword>
<dbReference type="PANTHER" id="PTHR32263:SF24">
    <property type="entry name" value="PARP CATALYTIC DOMAIN-CONTAINING PROTEIN"/>
    <property type="match status" value="1"/>
</dbReference>
<dbReference type="InterPro" id="IPR057823">
    <property type="entry name" value="WWE_RCD1"/>
</dbReference>
<evidence type="ECO:0000256" key="4">
    <source>
        <dbReference type="ARBA" id="ARBA00023242"/>
    </source>
</evidence>
<evidence type="ECO:0000259" key="7">
    <source>
        <dbReference type="PROSITE" id="PS51879"/>
    </source>
</evidence>
<dbReference type="InterPro" id="IPR012317">
    <property type="entry name" value="Poly(ADP-ribose)pol_cat_dom"/>
</dbReference>
<name>A0A978UJC8_ZIZJJ</name>
<dbReference type="PROSITE" id="PS51059">
    <property type="entry name" value="PARP_CATALYTIC"/>
    <property type="match status" value="1"/>
</dbReference>
<dbReference type="PROSITE" id="PS50918">
    <property type="entry name" value="WWE"/>
    <property type="match status" value="1"/>
</dbReference>
<evidence type="ECO:0000256" key="3">
    <source>
        <dbReference type="ARBA" id="ARBA00023016"/>
    </source>
</evidence>
<dbReference type="AlphaFoldDB" id="A0A978UJC8"/>
<dbReference type="EMBL" id="JAEACU010000011">
    <property type="protein sequence ID" value="KAH7514909.1"/>
    <property type="molecule type" value="Genomic_DNA"/>
</dbReference>
<keyword evidence="4" id="KW-0539">Nucleus</keyword>
<accession>A0A978UJC8</accession>
<dbReference type="Pfam" id="PF12174">
    <property type="entry name" value="RST"/>
    <property type="match status" value="1"/>
</dbReference>
<dbReference type="InterPro" id="IPR037197">
    <property type="entry name" value="WWE_dom_sf"/>
</dbReference>
<evidence type="ECO:0000259" key="5">
    <source>
        <dbReference type="PROSITE" id="PS50918"/>
    </source>
</evidence>
<comment type="subcellular location">
    <subcellularLocation>
        <location evidence="1">Nucleus</location>
    </subcellularLocation>
</comment>
<dbReference type="SUPFAM" id="SSF117839">
    <property type="entry name" value="WWE domain"/>
    <property type="match status" value="1"/>
</dbReference>
<evidence type="ECO:0000256" key="2">
    <source>
        <dbReference type="ARBA" id="ARBA00022473"/>
    </source>
</evidence>
<dbReference type="InterPro" id="IPR044964">
    <property type="entry name" value="RCD1/SRO1-5"/>
</dbReference>
<feature type="domain" description="WWE" evidence="5">
    <location>
        <begin position="75"/>
        <end position="150"/>
    </location>
</feature>
<dbReference type="PROSITE" id="PS51879">
    <property type="entry name" value="RST"/>
    <property type="match status" value="1"/>
</dbReference>
<dbReference type="SUPFAM" id="SSF56399">
    <property type="entry name" value="ADP-ribosylation"/>
    <property type="match status" value="1"/>
</dbReference>
<dbReference type="InterPro" id="IPR022003">
    <property type="entry name" value="RST"/>
</dbReference>
<proteinExistence type="predicted"/>
<dbReference type="GO" id="GO:0005634">
    <property type="term" value="C:nucleus"/>
    <property type="evidence" value="ECO:0007669"/>
    <property type="project" value="UniProtKB-SubCell"/>
</dbReference>
<dbReference type="PANTHER" id="PTHR32263">
    <property type="entry name" value="INACTIVE POLY [ADP-RIBOSE] POLYMERASE SRO4-RELATED"/>
    <property type="match status" value="1"/>
</dbReference>
<dbReference type="Gene3D" id="3.90.228.10">
    <property type="match status" value="1"/>
</dbReference>
<sequence length="653" mass="73234">MEAKRAKALDNGQNMVINLKRKCPARCEAQIVGVNHKVLPQQSNLSSSFDKLDKHRFLDGCRTKCKSIPRRSLLKNYANFRRSGLPQRFLYHETGEWIDYPQEIVELIRKQYQSKNPALEVNFNGQWILLDILHMIQMELKTGLIKDIAWIDEAGHCFFPEVLTGDCGMHKCCMSELNNCANAESSGNCEIKLQLEIGIAGTNSFDLEECVGESNHHAKRAKNNPKPVSSNEDLEVNDHCNKRSGPTMQVTCEDIQKNNELISTNYEQTCGKLDYKMVEKMFVSGMLSSVEVIEIKCCSDHLMQTQMELFQKQFEITKKIRGNPNICLGWLAASKDSSSSFMIHGLDFGAPKIMSSYGSGVHLSSMNCAHISAKYCDDDEKGVRHMVLCRVILGSVEVVNPGSGQCCPSSGNFDCGVDDLQNPCCYIIWNMNINTHILPEYVVSFKTSSSFEGGIFLLNAVFLSDFDSCRYQNNLLTYVLRDIGSCRNFLMLFTGVKGEVSRIDECAIANLDGSTGKQKMDCLQVESGGSCEPVVDFEKGSQAVGLGSNSLKTPKSPWMPFARLFETISKEVAPEVMKLVNVHFDLFRSKEISRDDFIKKLRSIVGDKLLRSSIMSLQRKVWNKNFDAVDEFGVDKYLTLAGYIVHLSACFNA</sequence>
<evidence type="ECO:0000313" key="8">
    <source>
        <dbReference type="EMBL" id="KAH7514909.1"/>
    </source>
</evidence>
<keyword evidence="3" id="KW-0346">Stress response</keyword>
<evidence type="ECO:0008006" key="10">
    <source>
        <dbReference type="Google" id="ProtNLM"/>
    </source>
</evidence>
<gene>
    <name evidence="8" type="ORF">FEM48_Zijuj11G0140200</name>
</gene>
<dbReference type="Proteomes" id="UP000813462">
    <property type="component" value="Unassembled WGS sequence"/>
</dbReference>